<sequence>MSQHPLYKTARTSFRKGDYNQTLEALNVLLDDQADSTVYTLLGETLLKMEMKPEAAQTFQLAAEAGGSKADAARRKAIQLWYELNEIDRVLALSAPLAEEAQKDPDLAFYIASCFLLKNEKELVRIYLKTLAESKNSKHNSLALFLLSNMPEDQRDRLTIKALLKRYPDSPLLIHTHLVTSREINDYDAIAKYQPIVDRSFANNDPRAYKAESPFYNLHWQADESINKVIGYDPNAVPPGLTESRRRMPHQWADKIRVGYLSSDLWSSHATMKLLRGVLEDHDRSRFDITLFCYTDKEHLDSDEVRAKWGNVVEIRDMSPEEAVRTIRSHDIDILVDLKGQTRQSRSFLLNHKLAPVQVEWLGYPGTTPNVDVDYIIGDPIVLPDHAKPHYWEKFCRLPDCYQPNDVMHRPQPQPFTRQDAGLPEDRFVFASFNHTRKISLENIELWIRILKATPESYLWLLCASGESHTNLTKKLVANGIAENRFSFTPIVPYADHIARIGLADLGLDTFPVNGHTTTSEQLWANLPVLTKKGTHFASRVSESLLNAIGMPELVAKDSEEYFRKAVEIYENRHMADELKDRLKANKYVKPLFDHVRFRKHLEKAYEMMAERARNGLEPDHIDVPALPETTEPFHSPV</sequence>
<name>A0ABW4M1Q1_9HYPH</name>
<proteinExistence type="predicted"/>
<dbReference type="Gene3D" id="3.40.50.11380">
    <property type="match status" value="1"/>
</dbReference>
<dbReference type="Gene3D" id="1.25.40.10">
    <property type="entry name" value="Tetratricopeptide repeat domain"/>
    <property type="match status" value="1"/>
</dbReference>
<comment type="pathway">
    <text evidence="1">Protein modification; protein glycosylation.</text>
</comment>
<comment type="caution">
    <text evidence="6">The sequence shown here is derived from an EMBL/GenBank/DDBJ whole genome shotgun (WGS) entry which is preliminary data.</text>
</comment>
<evidence type="ECO:0000256" key="2">
    <source>
        <dbReference type="ARBA" id="ARBA00022679"/>
    </source>
</evidence>
<evidence type="ECO:0000256" key="3">
    <source>
        <dbReference type="ARBA" id="ARBA00022737"/>
    </source>
</evidence>
<evidence type="ECO:0000313" key="7">
    <source>
        <dbReference type="Proteomes" id="UP001597322"/>
    </source>
</evidence>
<dbReference type="EMBL" id="JBHUEQ010000005">
    <property type="protein sequence ID" value="MFD1744839.1"/>
    <property type="molecule type" value="Genomic_DNA"/>
</dbReference>
<dbReference type="RefSeq" id="WP_377397338.1">
    <property type="nucleotide sequence ID" value="NZ_JBHUEQ010000005.1"/>
</dbReference>
<dbReference type="InterPro" id="IPR029489">
    <property type="entry name" value="OGT/SEC/SPY_C"/>
</dbReference>
<evidence type="ECO:0000256" key="4">
    <source>
        <dbReference type="ARBA" id="ARBA00022803"/>
    </source>
</evidence>
<protein>
    <submittedName>
        <fullName evidence="6">Glycosyl transferase</fullName>
    </submittedName>
</protein>
<organism evidence="6 7">
    <name type="scientific">Rhizobium helianthi</name>
    <dbReference type="NCBI Taxonomy" id="1132695"/>
    <lineage>
        <taxon>Bacteria</taxon>
        <taxon>Pseudomonadati</taxon>
        <taxon>Pseudomonadota</taxon>
        <taxon>Alphaproteobacteria</taxon>
        <taxon>Hyphomicrobiales</taxon>
        <taxon>Rhizobiaceae</taxon>
        <taxon>Rhizobium/Agrobacterium group</taxon>
        <taxon>Rhizobium</taxon>
    </lineage>
</organism>
<dbReference type="SUPFAM" id="SSF53756">
    <property type="entry name" value="UDP-Glycosyltransferase/glycogen phosphorylase"/>
    <property type="match status" value="1"/>
</dbReference>
<dbReference type="SUPFAM" id="SSF48452">
    <property type="entry name" value="TPR-like"/>
    <property type="match status" value="1"/>
</dbReference>
<dbReference type="Gene3D" id="3.40.50.2000">
    <property type="entry name" value="Glycogen Phosphorylase B"/>
    <property type="match status" value="1"/>
</dbReference>
<dbReference type="Pfam" id="PF13844">
    <property type="entry name" value="Glyco_transf_41"/>
    <property type="match status" value="2"/>
</dbReference>
<gene>
    <name evidence="6" type="ORF">ACFSE1_05125</name>
</gene>
<dbReference type="InterPro" id="IPR011990">
    <property type="entry name" value="TPR-like_helical_dom_sf"/>
</dbReference>
<keyword evidence="4" id="KW-0802">TPR repeat</keyword>
<keyword evidence="2 6" id="KW-0808">Transferase</keyword>
<feature type="domain" description="O-GlcNAc transferase C-terminal" evidence="5">
    <location>
        <begin position="417"/>
        <end position="599"/>
    </location>
</feature>
<dbReference type="GO" id="GO:0016740">
    <property type="term" value="F:transferase activity"/>
    <property type="evidence" value="ECO:0007669"/>
    <property type="project" value="UniProtKB-KW"/>
</dbReference>
<reference evidence="7" key="1">
    <citation type="journal article" date="2019" name="Int. J. Syst. Evol. Microbiol.">
        <title>The Global Catalogue of Microorganisms (GCM) 10K type strain sequencing project: providing services to taxonomists for standard genome sequencing and annotation.</title>
        <authorList>
            <consortium name="The Broad Institute Genomics Platform"/>
            <consortium name="The Broad Institute Genome Sequencing Center for Infectious Disease"/>
            <person name="Wu L."/>
            <person name="Ma J."/>
        </authorList>
    </citation>
    <scope>NUCLEOTIDE SEQUENCE [LARGE SCALE GENOMIC DNA]</scope>
    <source>
        <strain evidence="7">CG52</strain>
    </source>
</reference>
<dbReference type="Proteomes" id="UP001597322">
    <property type="component" value="Unassembled WGS sequence"/>
</dbReference>
<accession>A0ABW4M1Q1</accession>
<evidence type="ECO:0000256" key="1">
    <source>
        <dbReference type="ARBA" id="ARBA00004922"/>
    </source>
</evidence>
<evidence type="ECO:0000313" key="6">
    <source>
        <dbReference type="EMBL" id="MFD1744839.1"/>
    </source>
</evidence>
<keyword evidence="7" id="KW-1185">Reference proteome</keyword>
<evidence type="ECO:0000259" key="5">
    <source>
        <dbReference type="Pfam" id="PF13844"/>
    </source>
</evidence>
<dbReference type="PANTHER" id="PTHR44998:SF1">
    <property type="entry name" value="UDP-N-ACETYLGLUCOSAMINE--PEPTIDE N-ACETYLGLUCOSAMINYLTRANSFERASE 110 KDA SUBUNIT"/>
    <property type="match status" value="1"/>
</dbReference>
<feature type="domain" description="O-GlcNAc transferase C-terminal" evidence="5">
    <location>
        <begin position="252"/>
        <end position="402"/>
    </location>
</feature>
<dbReference type="PANTHER" id="PTHR44998">
    <property type="match status" value="1"/>
</dbReference>
<keyword evidence="3" id="KW-0677">Repeat</keyword>